<dbReference type="GO" id="GO:0004519">
    <property type="term" value="F:endonuclease activity"/>
    <property type="evidence" value="ECO:0007669"/>
    <property type="project" value="UniProtKB-KW"/>
</dbReference>
<evidence type="ECO:0000259" key="1">
    <source>
        <dbReference type="Pfam" id="PF05685"/>
    </source>
</evidence>
<dbReference type="Proteomes" id="UP000265715">
    <property type="component" value="Unassembled WGS sequence"/>
</dbReference>
<dbReference type="InterPro" id="IPR011335">
    <property type="entry name" value="Restrct_endonuc-II-like"/>
</dbReference>
<dbReference type="InterPro" id="IPR012296">
    <property type="entry name" value="Nuclease_put_TT1808"/>
</dbReference>
<keyword evidence="2" id="KW-0540">Nuclease</keyword>
<feature type="domain" description="Putative restriction endonuclease" evidence="1">
    <location>
        <begin position="3"/>
        <end position="165"/>
    </location>
</feature>
<organism evidence="2 3">
    <name type="scientific">Calidithermus terrae</name>
    <dbReference type="NCBI Taxonomy" id="1408545"/>
    <lineage>
        <taxon>Bacteria</taxon>
        <taxon>Thermotogati</taxon>
        <taxon>Deinococcota</taxon>
        <taxon>Deinococci</taxon>
        <taxon>Thermales</taxon>
        <taxon>Thermaceae</taxon>
        <taxon>Calidithermus</taxon>
    </lineage>
</organism>
<keyword evidence="3" id="KW-1185">Reference proteome</keyword>
<sequence>MSLEEYFAFERKSRRKHEFVNGAVYAMAGGSLTHNRIALNIAGALNGAARGSGCQVFIADVKLKIGDERVYYPDVRVTCDPSDNNELYVTRPCVLVEVLSPTTQRADRTEKLEKHLEIPGLRLYAMVSPYRRQVEAYERANDRWGFRTLNEGGSLEIPCLAASLSLDEVYQGIAI</sequence>
<name>A0A399EUV4_9DEIN</name>
<dbReference type="Pfam" id="PF05685">
    <property type="entry name" value="Uma2"/>
    <property type="match status" value="1"/>
</dbReference>
<dbReference type="AlphaFoldDB" id="A0A399EUV4"/>
<dbReference type="SUPFAM" id="SSF52980">
    <property type="entry name" value="Restriction endonuclease-like"/>
    <property type="match status" value="1"/>
</dbReference>
<evidence type="ECO:0000313" key="3">
    <source>
        <dbReference type="Proteomes" id="UP000265715"/>
    </source>
</evidence>
<comment type="caution">
    <text evidence="2">The sequence shown here is derived from an EMBL/GenBank/DDBJ whole genome shotgun (WGS) entry which is preliminary data.</text>
</comment>
<accession>A0A399EUV4</accession>
<keyword evidence="2" id="KW-0255">Endonuclease</keyword>
<gene>
    <name evidence="2" type="ORF">Mterra_01548</name>
</gene>
<dbReference type="InterPro" id="IPR008538">
    <property type="entry name" value="Uma2"/>
</dbReference>
<evidence type="ECO:0000313" key="2">
    <source>
        <dbReference type="EMBL" id="RIH85991.1"/>
    </source>
</evidence>
<protein>
    <submittedName>
        <fullName evidence="2">Putative restriction endonuclease</fullName>
    </submittedName>
</protein>
<keyword evidence="2" id="KW-0378">Hydrolase</keyword>
<dbReference type="PANTHER" id="PTHR36558">
    <property type="entry name" value="GLR1098 PROTEIN"/>
    <property type="match status" value="1"/>
</dbReference>
<dbReference type="Gene3D" id="3.90.1570.10">
    <property type="entry name" value="tt1808, chain A"/>
    <property type="match status" value="1"/>
</dbReference>
<proteinExistence type="predicted"/>
<dbReference type="PANTHER" id="PTHR36558:SF1">
    <property type="entry name" value="RESTRICTION ENDONUCLEASE DOMAIN-CONTAINING PROTEIN-RELATED"/>
    <property type="match status" value="1"/>
</dbReference>
<dbReference type="CDD" id="cd06260">
    <property type="entry name" value="DUF820-like"/>
    <property type="match status" value="1"/>
</dbReference>
<reference evidence="2 3" key="1">
    <citation type="submission" date="2018-08" db="EMBL/GenBank/DDBJ databases">
        <title>Meiothermus terrae DSM 26712 genome sequencing project.</title>
        <authorList>
            <person name="Da Costa M.S."/>
            <person name="Albuquerque L."/>
            <person name="Raposo P."/>
            <person name="Froufe H.J.C."/>
            <person name="Barroso C.S."/>
            <person name="Egas C."/>
        </authorList>
    </citation>
    <scope>NUCLEOTIDE SEQUENCE [LARGE SCALE GENOMIC DNA]</scope>
    <source>
        <strain evidence="2 3">DSM 26712</strain>
    </source>
</reference>
<dbReference type="EMBL" id="QXDL01000051">
    <property type="protein sequence ID" value="RIH85991.1"/>
    <property type="molecule type" value="Genomic_DNA"/>
</dbReference>